<name>A0A812I9A8_9DINO</name>
<gene>
    <name evidence="1" type="primary">Parg</name>
    <name evidence="1" type="ORF">SNAT2548_LOCUS3221</name>
</gene>
<dbReference type="Proteomes" id="UP000604046">
    <property type="component" value="Unassembled WGS sequence"/>
</dbReference>
<feature type="non-terminal residue" evidence="1">
    <location>
        <position position="1"/>
    </location>
</feature>
<dbReference type="OrthoDB" id="446010at2759"/>
<accession>A0A812I9A8</accession>
<organism evidence="1 2">
    <name type="scientific">Symbiodinium natans</name>
    <dbReference type="NCBI Taxonomy" id="878477"/>
    <lineage>
        <taxon>Eukaryota</taxon>
        <taxon>Sar</taxon>
        <taxon>Alveolata</taxon>
        <taxon>Dinophyceae</taxon>
        <taxon>Suessiales</taxon>
        <taxon>Symbiodiniaceae</taxon>
        <taxon>Symbiodinium</taxon>
    </lineage>
</organism>
<keyword evidence="2" id="KW-1185">Reference proteome</keyword>
<evidence type="ECO:0000313" key="1">
    <source>
        <dbReference type="EMBL" id="CAE7026040.1"/>
    </source>
</evidence>
<protein>
    <submittedName>
        <fullName evidence="1">Parg protein</fullName>
    </submittedName>
</protein>
<evidence type="ECO:0000313" key="2">
    <source>
        <dbReference type="Proteomes" id="UP000604046"/>
    </source>
</evidence>
<dbReference type="InterPro" id="IPR027417">
    <property type="entry name" value="P-loop_NTPase"/>
</dbReference>
<comment type="caution">
    <text evidence="1">The sequence shown here is derived from an EMBL/GenBank/DDBJ whole genome shotgun (WGS) entry which is preliminary data.</text>
</comment>
<dbReference type="Gene3D" id="3.40.50.300">
    <property type="entry name" value="P-loop containing nucleotide triphosphate hydrolases"/>
    <property type="match status" value="1"/>
</dbReference>
<dbReference type="EMBL" id="CAJNDS010000198">
    <property type="protein sequence ID" value="CAE7026040.1"/>
    <property type="molecule type" value="Genomic_DNA"/>
</dbReference>
<sequence length="190" mass="20725">ASLGTGVKPGGNDTLLLAFTHDDAANSNRSKTVASIQSVTAEHVIVFFTAKAYQLTKAAPSQHNMALSRRTKTLTIVDDGSAEFQMWVKSLRPTENFALVTDTRIEAPRGPAASVVPDPDFLRLTEPPVQKVVQPGSDSRLTTCLVKDGDVEAQLNVGNFLDPFNQRGHPADFSREFYTAENRVRKRALS</sequence>
<proteinExistence type="predicted"/>
<feature type="non-terminal residue" evidence="1">
    <location>
        <position position="190"/>
    </location>
</feature>
<reference evidence="1" key="1">
    <citation type="submission" date="2021-02" db="EMBL/GenBank/DDBJ databases">
        <authorList>
            <person name="Dougan E. K."/>
            <person name="Rhodes N."/>
            <person name="Thang M."/>
            <person name="Chan C."/>
        </authorList>
    </citation>
    <scope>NUCLEOTIDE SEQUENCE</scope>
</reference>
<dbReference type="AlphaFoldDB" id="A0A812I9A8"/>